<evidence type="ECO:0000313" key="3">
    <source>
        <dbReference type="Proteomes" id="UP000001640"/>
    </source>
</evidence>
<proteinExistence type="predicted"/>
<reference evidence="2 3" key="1">
    <citation type="journal article" date="2011" name="Proc. Natl. Acad. Sci. U.S.A.">
        <title>Evolutionary erosion of yeast sex chromosomes by mating-type switching accidents.</title>
        <authorList>
            <person name="Gordon J.L."/>
            <person name="Armisen D."/>
            <person name="Proux-Wera E."/>
            <person name="Oheigeartaigh S.S."/>
            <person name="Byrne K.P."/>
            <person name="Wolfe K.H."/>
        </authorList>
    </citation>
    <scope>NUCLEOTIDE SEQUENCE [LARGE SCALE GENOMIC DNA]</scope>
    <source>
        <strain evidence="3">ATCC 76901 / BCRC 22586 / CBS 4309 / NBRC 1992 / NRRL Y-12630</strain>
    </source>
</reference>
<dbReference type="OrthoDB" id="4070040at2759"/>
<evidence type="ECO:0000256" key="1">
    <source>
        <dbReference type="SAM" id="MobiDB-lite"/>
    </source>
</evidence>
<feature type="region of interest" description="Disordered" evidence="1">
    <location>
        <begin position="147"/>
        <end position="167"/>
    </location>
</feature>
<name>G0VEI2_NAUCA</name>
<dbReference type="eggNOG" id="ENOG502SD3N">
    <property type="taxonomic scope" value="Eukaryota"/>
</dbReference>
<dbReference type="HOGENOM" id="CLU_1482373_0_0_1"/>
<dbReference type="InParanoid" id="G0VEI2"/>
<reference key="2">
    <citation type="submission" date="2011-08" db="EMBL/GenBank/DDBJ databases">
        <title>Genome sequence of Naumovozyma castellii.</title>
        <authorList>
            <person name="Gordon J.L."/>
            <person name="Armisen D."/>
            <person name="Proux-Wera E."/>
            <person name="OhEigeartaigh S.S."/>
            <person name="Byrne K.P."/>
            <person name="Wolfe K.H."/>
        </authorList>
    </citation>
    <scope>NUCLEOTIDE SEQUENCE</scope>
    <source>
        <strain>Type strain:CBS 4309</strain>
    </source>
</reference>
<accession>G0VEI2</accession>
<gene>
    <name evidence="2" type="primary">NCAS0D03920</name>
    <name evidence="2" type="ordered locus">NCAS_0D03920</name>
</gene>
<feature type="compositionally biased region" description="Low complexity" evidence="1">
    <location>
        <begin position="147"/>
        <end position="165"/>
    </location>
</feature>
<dbReference type="GeneID" id="96903579"/>
<sequence length="182" mass="20493">MLQYNIANNMHTEQMDTNHPIIPIPNNNYNPNMSMFNQTNLPNTNNGNISASPLISNSTIMHSPGSSNSSIMSSQGSSFSENSILSYEFNPLRYRNDMNKSFEDDLIFCPRSLLSVSELKRCEELDRFMFNKALEFNKNNNIASINLHPSNSNNHNNNNTSPLSSGIKFNPYTSASFNPTNQ</sequence>
<evidence type="ECO:0000313" key="2">
    <source>
        <dbReference type="EMBL" id="CCC69973.1"/>
    </source>
</evidence>
<dbReference type="OMA" id="YRNNICK"/>
<dbReference type="KEGG" id="ncs:NCAS_0D03920"/>
<organism evidence="2 3">
    <name type="scientific">Naumovozyma castellii</name>
    <name type="common">Yeast</name>
    <name type="synonym">Saccharomyces castellii</name>
    <dbReference type="NCBI Taxonomy" id="27288"/>
    <lineage>
        <taxon>Eukaryota</taxon>
        <taxon>Fungi</taxon>
        <taxon>Dikarya</taxon>
        <taxon>Ascomycota</taxon>
        <taxon>Saccharomycotina</taxon>
        <taxon>Saccharomycetes</taxon>
        <taxon>Saccharomycetales</taxon>
        <taxon>Saccharomycetaceae</taxon>
        <taxon>Naumovozyma</taxon>
    </lineage>
</organism>
<dbReference type="Proteomes" id="UP000001640">
    <property type="component" value="Chromosome 4"/>
</dbReference>
<dbReference type="FunCoup" id="G0VEI2">
    <property type="interactions" value="67"/>
</dbReference>
<dbReference type="RefSeq" id="XP_003676334.1">
    <property type="nucleotide sequence ID" value="XM_003676286.1"/>
</dbReference>
<dbReference type="EMBL" id="HE576755">
    <property type="protein sequence ID" value="CCC69973.1"/>
    <property type="molecule type" value="Genomic_DNA"/>
</dbReference>
<dbReference type="AlphaFoldDB" id="G0VEI2"/>
<keyword evidence="3" id="KW-1185">Reference proteome</keyword>
<protein>
    <submittedName>
        <fullName evidence="2">Uncharacterized protein</fullName>
    </submittedName>
</protein>